<accession>A0A2A2D6T6</accession>
<reference evidence="1 2" key="1">
    <citation type="submission" date="2017-08" db="EMBL/GenBank/DDBJ databases">
        <title>Genome sequence of Streptomyces albireticuli NRRL B-1670.</title>
        <authorList>
            <person name="Graham D.E."/>
            <person name="Mahan K.M."/>
            <person name="Klingeman D.M."/>
            <person name="Hettich R.L."/>
            <person name="Parry R.J."/>
            <person name="Spain J.C."/>
        </authorList>
    </citation>
    <scope>NUCLEOTIDE SEQUENCE [LARGE SCALE GENOMIC DNA]</scope>
    <source>
        <strain evidence="1 2">NRRL B-1670</strain>
    </source>
</reference>
<protein>
    <submittedName>
        <fullName evidence="1">Uncharacterized protein</fullName>
    </submittedName>
</protein>
<dbReference type="Proteomes" id="UP000218944">
    <property type="component" value="Unassembled WGS sequence"/>
</dbReference>
<comment type="caution">
    <text evidence="1">The sequence shown here is derived from an EMBL/GenBank/DDBJ whole genome shotgun (WGS) entry which is preliminary data.</text>
</comment>
<evidence type="ECO:0000313" key="2">
    <source>
        <dbReference type="Proteomes" id="UP000218944"/>
    </source>
</evidence>
<dbReference type="AlphaFoldDB" id="A0A2A2D6T6"/>
<organism evidence="1 2">
    <name type="scientific">Streptomyces albireticuli</name>
    <dbReference type="NCBI Taxonomy" id="1940"/>
    <lineage>
        <taxon>Bacteria</taxon>
        <taxon>Bacillati</taxon>
        <taxon>Actinomycetota</taxon>
        <taxon>Actinomycetes</taxon>
        <taxon>Kitasatosporales</taxon>
        <taxon>Streptomycetaceae</taxon>
        <taxon>Streptomyces</taxon>
    </lineage>
</organism>
<keyword evidence="2" id="KW-1185">Reference proteome</keyword>
<evidence type="ECO:0000313" key="1">
    <source>
        <dbReference type="EMBL" id="PAU47225.1"/>
    </source>
</evidence>
<gene>
    <name evidence="1" type="ORF">CK936_19880</name>
</gene>
<sequence>MLRLEVGSSTERKRLRSGTAELVRKAEVADALLQTSPNRDLRYWAHEVGWLARYGAECLDSNKGTAQVPGAGDKPDTMTCAKIASSLTVRLDELRKVVPKSFNPNGADVH</sequence>
<dbReference type="EMBL" id="NSJV01000388">
    <property type="protein sequence ID" value="PAU47225.1"/>
    <property type="molecule type" value="Genomic_DNA"/>
</dbReference>
<proteinExistence type="predicted"/>
<name>A0A2A2D6T6_9ACTN</name>